<evidence type="ECO:0000313" key="1">
    <source>
        <dbReference type="EMBL" id="PON68464.1"/>
    </source>
</evidence>
<organism evidence="1 2">
    <name type="scientific">Trema orientale</name>
    <name type="common">Charcoal tree</name>
    <name type="synonym">Celtis orientalis</name>
    <dbReference type="NCBI Taxonomy" id="63057"/>
    <lineage>
        <taxon>Eukaryota</taxon>
        <taxon>Viridiplantae</taxon>
        <taxon>Streptophyta</taxon>
        <taxon>Embryophyta</taxon>
        <taxon>Tracheophyta</taxon>
        <taxon>Spermatophyta</taxon>
        <taxon>Magnoliopsida</taxon>
        <taxon>eudicotyledons</taxon>
        <taxon>Gunneridae</taxon>
        <taxon>Pentapetalae</taxon>
        <taxon>rosids</taxon>
        <taxon>fabids</taxon>
        <taxon>Rosales</taxon>
        <taxon>Cannabaceae</taxon>
        <taxon>Trema</taxon>
    </lineage>
</organism>
<name>A0A2P5D585_TREOI</name>
<dbReference type="InParanoid" id="A0A2P5D585"/>
<proteinExistence type="predicted"/>
<comment type="caution">
    <text evidence="1">The sequence shown here is derived from an EMBL/GenBank/DDBJ whole genome shotgun (WGS) entry which is preliminary data.</text>
</comment>
<sequence>ARSLKANPPIEFVGSVSEDRSRFQEVEEENALYGVYSVAQLAACKELEYHA</sequence>
<dbReference type="AlphaFoldDB" id="A0A2P5D585"/>
<protein>
    <submittedName>
        <fullName evidence="1">Uncharacterized protein</fullName>
    </submittedName>
</protein>
<gene>
    <name evidence="1" type="ORF">TorRG33x02_261960</name>
</gene>
<dbReference type="Proteomes" id="UP000237000">
    <property type="component" value="Unassembled WGS sequence"/>
</dbReference>
<reference evidence="2" key="1">
    <citation type="submission" date="2016-06" db="EMBL/GenBank/DDBJ databases">
        <title>Parallel loss of symbiosis genes in relatives of nitrogen-fixing non-legume Parasponia.</title>
        <authorList>
            <person name="Van Velzen R."/>
            <person name="Holmer R."/>
            <person name="Bu F."/>
            <person name="Rutten L."/>
            <person name="Van Zeijl A."/>
            <person name="Liu W."/>
            <person name="Santuari L."/>
            <person name="Cao Q."/>
            <person name="Sharma T."/>
            <person name="Shen D."/>
            <person name="Roswanjaya Y."/>
            <person name="Wardhani T."/>
            <person name="Kalhor M.S."/>
            <person name="Jansen J."/>
            <person name="Van den Hoogen J."/>
            <person name="Gungor B."/>
            <person name="Hartog M."/>
            <person name="Hontelez J."/>
            <person name="Verver J."/>
            <person name="Yang W.-C."/>
            <person name="Schijlen E."/>
            <person name="Repin R."/>
            <person name="Schilthuizen M."/>
            <person name="Schranz E."/>
            <person name="Heidstra R."/>
            <person name="Miyata K."/>
            <person name="Fedorova E."/>
            <person name="Kohlen W."/>
            <person name="Bisseling T."/>
            <person name="Smit S."/>
            <person name="Geurts R."/>
        </authorList>
    </citation>
    <scope>NUCLEOTIDE SEQUENCE [LARGE SCALE GENOMIC DNA]</scope>
    <source>
        <strain evidence="2">cv. RG33-2</strain>
    </source>
</reference>
<feature type="non-terminal residue" evidence="1">
    <location>
        <position position="1"/>
    </location>
</feature>
<dbReference type="EMBL" id="JXTC01000295">
    <property type="protein sequence ID" value="PON68464.1"/>
    <property type="molecule type" value="Genomic_DNA"/>
</dbReference>
<accession>A0A2P5D585</accession>
<keyword evidence="2" id="KW-1185">Reference proteome</keyword>
<evidence type="ECO:0000313" key="2">
    <source>
        <dbReference type="Proteomes" id="UP000237000"/>
    </source>
</evidence>